<reference evidence="2" key="1">
    <citation type="journal article" date="2020" name="Stud. Mycol.">
        <title>101 Dothideomycetes genomes: a test case for predicting lifestyles and emergence of pathogens.</title>
        <authorList>
            <person name="Haridas S."/>
            <person name="Albert R."/>
            <person name="Binder M."/>
            <person name="Bloem J."/>
            <person name="Labutti K."/>
            <person name="Salamov A."/>
            <person name="Andreopoulos B."/>
            <person name="Baker S."/>
            <person name="Barry K."/>
            <person name="Bills G."/>
            <person name="Bluhm B."/>
            <person name="Cannon C."/>
            <person name="Castanera R."/>
            <person name="Culley D."/>
            <person name="Daum C."/>
            <person name="Ezra D."/>
            <person name="Gonzalez J."/>
            <person name="Henrissat B."/>
            <person name="Kuo A."/>
            <person name="Liang C."/>
            <person name="Lipzen A."/>
            <person name="Lutzoni F."/>
            <person name="Magnuson J."/>
            <person name="Mondo S."/>
            <person name="Nolan M."/>
            <person name="Ohm R."/>
            <person name="Pangilinan J."/>
            <person name="Park H.-J."/>
            <person name="Ramirez L."/>
            <person name="Alfaro M."/>
            <person name="Sun H."/>
            <person name="Tritt A."/>
            <person name="Yoshinaga Y."/>
            <person name="Zwiers L.-H."/>
            <person name="Turgeon B."/>
            <person name="Goodwin S."/>
            <person name="Spatafora J."/>
            <person name="Crous P."/>
            <person name="Grigoriev I."/>
        </authorList>
    </citation>
    <scope>NUCLEOTIDE SEQUENCE</scope>
    <source>
        <strain evidence="2">CBS 627.86</strain>
    </source>
</reference>
<dbReference type="Pfam" id="PF13640">
    <property type="entry name" value="2OG-FeII_Oxy_3"/>
    <property type="match status" value="1"/>
</dbReference>
<evidence type="ECO:0000259" key="1">
    <source>
        <dbReference type="Pfam" id="PF13640"/>
    </source>
</evidence>
<evidence type="ECO:0000313" key="3">
    <source>
        <dbReference type="Proteomes" id="UP000799770"/>
    </source>
</evidence>
<dbReference type="PANTHER" id="PTHR33099">
    <property type="entry name" value="FE2OG DIOXYGENASE DOMAIN-CONTAINING PROTEIN"/>
    <property type="match status" value="1"/>
</dbReference>
<evidence type="ECO:0000313" key="2">
    <source>
        <dbReference type="EMBL" id="KAF2122089.1"/>
    </source>
</evidence>
<dbReference type="PANTHER" id="PTHR33099:SF7">
    <property type="entry name" value="MYND-TYPE DOMAIN-CONTAINING PROTEIN"/>
    <property type="match status" value="1"/>
</dbReference>
<dbReference type="AlphaFoldDB" id="A0A6A5ZRI2"/>
<dbReference type="Gene3D" id="2.60.120.620">
    <property type="entry name" value="q2cbj1_9rhob like domain"/>
    <property type="match status" value="1"/>
</dbReference>
<proteinExistence type="predicted"/>
<keyword evidence="3" id="KW-1185">Reference proteome</keyword>
<feature type="domain" description="Prolyl 4-hydroxylase alpha subunit Fe(2+) 2OG dioxygenase" evidence="1">
    <location>
        <begin position="143"/>
        <end position="235"/>
    </location>
</feature>
<accession>A0A6A5ZRI2</accession>
<protein>
    <recommendedName>
        <fullName evidence="1">Prolyl 4-hydroxylase alpha subunit Fe(2+) 2OG dioxygenase domain-containing protein</fullName>
    </recommendedName>
</protein>
<dbReference type="Proteomes" id="UP000799770">
    <property type="component" value="Unassembled WGS sequence"/>
</dbReference>
<dbReference type="OrthoDB" id="27483at2759"/>
<gene>
    <name evidence="2" type="ORF">BDV96DRAFT_682102</name>
</gene>
<sequence length="866" mass="98709">MSDTESEDARDGYKWAGKTDRTVHNALYEALSDIKTPGSFATSGALFPVGLIDPELSVKGIGPIELPLSSEDAQKLVKASRLAPYGHGDQTIVNTDVRNTWETDASDVSFGKGWVECLDMATKKLKDGLGYAQDAWIYLEPYKLLTYEKGAKFEPHQDTQRPPNESGSHFGTLVISMPSRHEGGDVRLTHAEETRTLNTSNFSDCEYQYLAWYSDVLHEIKPIESGVRLAMTFNLYLNHNDVPRIRYLEAGERAFDRLKGVLESWECSSTRPGRPYTLMYILDHKYPLADLTLNALKGNDHMRVDVLKNICDQLGFRIYFALHERYLSCEQCLEWCGDVPKEADIFMDETFIAHVKTLEGRDVLQTSPSEHTGRGHRLAHLEVVYDEITQLNAFDRIADETGEHGFQGNSHSGAEYWYRDTVVVIIPRRNIPAFLKRIWTVYDPTVPKLNDGSHPMTSYLMSLLEGVRLHGKDSDTYDELKATFAALKFRGAEERPDIGQDLSIVLDKVAALAIKFENRDMFRQACRLRKLTPPELQNRDGACAQPHDTVLAFAKRLYPKAERLTLQDLNWWISTHGSMRERIHVCKLFTKAYTEQSQRKSPCSRPMFDTLSPLDLTIWKTGRICDAINEIHHPEPGDLVLLIQTSSELSNSLFLYRAIPFISKKLRQSSFLLETLEYLWASRVDIGPDLASQYAAEAVTTAYQVDCIDIDWYGTDEEKEAVASIVRLGEAFGKNIPSLLVAFLQKAVNDMRDRMQFLILFFEQVSESQFWARPDVLDSLCEAIIDPLIDELKFTRHYFETNGVQIGDVISLVSLIDKLKLPSQLNKLVRKLSKMPKLDPNPVTRELLRDFEFKYPLLVWKVKYAD</sequence>
<organism evidence="2 3">
    <name type="scientific">Lophiotrema nucula</name>
    <dbReference type="NCBI Taxonomy" id="690887"/>
    <lineage>
        <taxon>Eukaryota</taxon>
        <taxon>Fungi</taxon>
        <taxon>Dikarya</taxon>
        <taxon>Ascomycota</taxon>
        <taxon>Pezizomycotina</taxon>
        <taxon>Dothideomycetes</taxon>
        <taxon>Pleosporomycetidae</taxon>
        <taxon>Pleosporales</taxon>
        <taxon>Lophiotremataceae</taxon>
        <taxon>Lophiotrema</taxon>
    </lineage>
</organism>
<dbReference type="EMBL" id="ML977311">
    <property type="protein sequence ID" value="KAF2122089.1"/>
    <property type="molecule type" value="Genomic_DNA"/>
</dbReference>
<dbReference type="InterPro" id="IPR044862">
    <property type="entry name" value="Pro_4_hyd_alph_FE2OG_OXY"/>
</dbReference>
<name>A0A6A5ZRI2_9PLEO</name>